<dbReference type="PANTHER" id="PTHR36337:SF1">
    <property type="entry name" value="OBSCURIN-LIKE PROTEIN"/>
    <property type="match status" value="1"/>
</dbReference>
<evidence type="ECO:0000313" key="1">
    <source>
        <dbReference type="EMBL" id="OAY39064.1"/>
    </source>
</evidence>
<dbReference type="AlphaFoldDB" id="A0A251KEY0"/>
<dbReference type="OrthoDB" id="18975at2759"/>
<accession>A0A251KEY0</accession>
<dbReference type="PANTHER" id="PTHR36337">
    <property type="entry name" value="OBSCURIN-LIKE PROTEIN"/>
    <property type="match status" value="1"/>
</dbReference>
<dbReference type="Gramene" id="Manes.10G064500.10.v8.1">
    <property type="protein sequence ID" value="Manes.10G064500.10.v8.1.CDS"/>
    <property type="gene ID" value="Manes.10G064500.v8.1"/>
</dbReference>
<dbReference type="Gramene" id="Manes.10G064500.3.v8.1">
    <property type="protein sequence ID" value="Manes.10G064500.3.v8.1.CDS"/>
    <property type="gene ID" value="Manes.10G064500.v8.1"/>
</dbReference>
<organism evidence="1 2">
    <name type="scientific">Manihot esculenta</name>
    <name type="common">Cassava</name>
    <name type="synonym">Jatropha manihot</name>
    <dbReference type="NCBI Taxonomy" id="3983"/>
    <lineage>
        <taxon>Eukaryota</taxon>
        <taxon>Viridiplantae</taxon>
        <taxon>Streptophyta</taxon>
        <taxon>Embryophyta</taxon>
        <taxon>Tracheophyta</taxon>
        <taxon>Spermatophyta</taxon>
        <taxon>Magnoliopsida</taxon>
        <taxon>eudicotyledons</taxon>
        <taxon>Gunneridae</taxon>
        <taxon>Pentapetalae</taxon>
        <taxon>rosids</taxon>
        <taxon>fabids</taxon>
        <taxon>Malpighiales</taxon>
        <taxon>Euphorbiaceae</taxon>
        <taxon>Crotonoideae</taxon>
        <taxon>Manihoteae</taxon>
        <taxon>Manihot</taxon>
    </lineage>
</organism>
<sequence>MARQANNTLFLEEWLRSNSGSNSPSISITTSHSSSSSARAIIQAWSELRDSLQHQSFLPNHLQALKILLQSQTSLHVADPQAKLLLSILSSKNLFLPVEAYPLLLRLLYIWVRKSFRPASVLVNLAVEVLTKVLDSNFDATKSPELFAEGVLLLGAFAFVPSAPESSKTVCLELLCRLLDKEYMLISSVHELIPDVLAGIGYALCSSINAYYIRIFDALLGIWGKEDGPQGNVSHGLMILHLVDWVMFGFIKSHSTEKLQKFCEENLETPNLKHVPFALVMAAAGALRALNRSISGGRDLQILSRLRSSAESRIESVAQDLITRTGSFSNIGNDCKTSLLLQCISLALARCGAVSSRAPLLISLASALLMEIFPLQHLYTRILELRQGSSSKMNLGEVKEHLNSVPFKEAGAISGVFCNQYVSIDEENRAIVENMIWRFCQDLYLGHRRVALLIGGKEDELLRDIEKIAESAFLMVVVFALTVTKQKINPNFSIEAQIETSVSILVSFSCVEYFRRMRLPEYIETIRCVVVSVQENETACKSFVESMPSYADLTNFQEFLKKVEYKWFDDEVQTARILFYLRVIPTCIERLPGPVFSRVVAPTMFLYMGHPIGKVARASHSIFVAFVSSGKDSNGNERALLKEQLSFYYMQRSLEGYPGITAFDGMASGVAALVRNLPAGSPATFYCIHNLVEKVNILCSDVSTQDADTWKDPLGDSEPCKKIMELLLRLIFLVDIQVLPNLMKLSAQLIIQLPKDGQNVVLNDLYNQVAESDDVTRKPTLVSWLQSLSYLCSQATSRSTSFEGNKSEEISALPLPNPSKWDRIKACL</sequence>
<keyword evidence="2" id="KW-1185">Reference proteome</keyword>
<proteinExistence type="predicted"/>
<dbReference type="OMA" id="ATLFCIH"/>
<dbReference type="Gramene" id="Manes.10G064500.6.v8.1">
    <property type="protein sequence ID" value="Manes.10G064500.6.v8.1.CDS"/>
    <property type="gene ID" value="Manes.10G064500.v8.1"/>
</dbReference>
<evidence type="ECO:0000313" key="2">
    <source>
        <dbReference type="Proteomes" id="UP000091857"/>
    </source>
</evidence>
<dbReference type="Proteomes" id="UP000091857">
    <property type="component" value="Chromosome 10"/>
</dbReference>
<gene>
    <name evidence="1" type="ORF">MANES_10G064500</name>
</gene>
<dbReference type="EMBL" id="CM004396">
    <property type="protein sequence ID" value="OAY39064.1"/>
    <property type="molecule type" value="Genomic_DNA"/>
</dbReference>
<reference evidence="1 2" key="1">
    <citation type="submission" date="2016-02" db="EMBL/GenBank/DDBJ databases">
        <title>WGS assembly of Manihot esculenta.</title>
        <authorList>
            <person name="Bredeson J.V."/>
            <person name="Prochnik S.E."/>
            <person name="Lyons J.B."/>
            <person name="Schmutz J."/>
            <person name="Grimwood J."/>
            <person name="Vrebalov J."/>
            <person name="Bart R.S."/>
            <person name="Amuge T."/>
            <person name="Ferguson M.E."/>
            <person name="Green R."/>
            <person name="Putnam N."/>
            <person name="Stites J."/>
            <person name="Rounsley S."/>
            <person name="Rokhsar D.S."/>
        </authorList>
    </citation>
    <scope>NUCLEOTIDE SEQUENCE [LARGE SCALE GENOMIC DNA]</scope>
    <source>
        <strain evidence="2">cv. AM560-2</strain>
        <tissue evidence="1">Leaf</tissue>
    </source>
</reference>
<dbReference type="STRING" id="3983.A0A251KEY0"/>
<dbReference type="Gramene" id="Manes.10G064500.16.v8.1">
    <property type="protein sequence ID" value="Manes.10G064500.16.v8.1.CDS"/>
    <property type="gene ID" value="Manes.10G064500.v8.1"/>
</dbReference>
<name>A0A251KEY0_MANES</name>
<dbReference type="EMBL" id="CM004396">
    <property type="protein sequence ID" value="OAY39063.1"/>
    <property type="molecule type" value="Genomic_DNA"/>
</dbReference>
<dbReference type="Gramene" id="Manes.10G064500.4.v8.1">
    <property type="protein sequence ID" value="Manes.10G064500.4.v8.1.CDS"/>
    <property type="gene ID" value="Manes.10G064500.v8.1"/>
</dbReference>
<dbReference type="Gramene" id="Manes.10G064500.7.v8.1">
    <property type="protein sequence ID" value="Manes.10G064500.7.v8.1.CDS"/>
    <property type="gene ID" value="Manes.10G064500.v8.1"/>
</dbReference>
<protein>
    <submittedName>
        <fullName evidence="1">Uncharacterized protein</fullName>
    </submittedName>
</protein>
<dbReference type="Gramene" id="Manes.10G064500.8.v8.1">
    <property type="protein sequence ID" value="Manes.10G064500.8.v8.1.CDS"/>
    <property type="gene ID" value="Manes.10G064500.v8.1"/>
</dbReference>